<accession>A0ABW2D8D4</accession>
<reference evidence="3" key="1">
    <citation type="journal article" date="2019" name="Int. J. Syst. Evol. Microbiol.">
        <title>The Global Catalogue of Microorganisms (GCM) 10K type strain sequencing project: providing services to taxonomists for standard genome sequencing and annotation.</title>
        <authorList>
            <consortium name="The Broad Institute Genomics Platform"/>
            <consortium name="The Broad Institute Genome Sequencing Center for Infectious Disease"/>
            <person name="Wu L."/>
            <person name="Ma J."/>
        </authorList>
    </citation>
    <scope>NUCLEOTIDE SEQUENCE [LARGE SCALE GENOMIC DNA]</scope>
    <source>
        <strain evidence="3">KACC 12634</strain>
    </source>
</reference>
<dbReference type="Gene3D" id="2.60.120.260">
    <property type="entry name" value="Galactose-binding domain-like"/>
    <property type="match status" value="1"/>
</dbReference>
<dbReference type="PANTHER" id="PTHR42732:SF3">
    <property type="entry name" value="HYDROLASE"/>
    <property type="match status" value="1"/>
</dbReference>
<dbReference type="Proteomes" id="UP001596470">
    <property type="component" value="Unassembled WGS sequence"/>
</dbReference>
<dbReference type="SUPFAM" id="SSF49785">
    <property type="entry name" value="Galactose-binding domain-like"/>
    <property type="match status" value="1"/>
</dbReference>
<evidence type="ECO:0000313" key="2">
    <source>
        <dbReference type="EMBL" id="MFC6957843.1"/>
    </source>
</evidence>
<keyword evidence="3" id="KW-1185">Reference proteome</keyword>
<dbReference type="RefSeq" id="WP_382350116.1">
    <property type="nucleotide sequence ID" value="NZ_JBHMBP010000002.1"/>
</dbReference>
<dbReference type="SUPFAM" id="SSF51445">
    <property type="entry name" value="(Trans)glycosidases"/>
    <property type="match status" value="1"/>
</dbReference>
<comment type="caution">
    <text evidence="2">The sequence shown here is derived from an EMBL/GenBank/DDBJ whole genome shotgun (WGS) entry which is preliminary data.</text>
</comment>
<gene>
    <name evidence="2" type="ORF">ACFQS3_11610</name>
</gene>
<name>A0ABW2D8D4_9ACTN</name>
<protein>
    <submittedName>
        <fullName evidence="2">Glycoside hydrolase family 2 protein</fullName>
    </submittedName>
</protein>
<evidence type="ECO:0000313" key="3">
    <source>
        <dbReference type="Proteomes" id="UP001596470"/>
    </source>
</evidence>
<dbReference type="Pfam" id="PF02836">
    <property type="entry name" value="Glyco_hydro_2_C"/>
    <property type="match status" value="1"/>
</dbReference>
<dbReference type="InterPro" id="IPR017853">
    <property type="entry name" value="GH"/>
</dbReference>
<dbReference type="EMBL" id="JBHSYS010000002">
    <property type="protein sequence ID" value="MFC6957843.1"/>
    <property type="molecule type" value="Genomic_DNA"/>
</dbReference>
<keyword evidence="2" id="KW-0378">Hydrolase</keyword>
<sequence>MNSQSPVHGIRASRQEVARPRPQMLRESFLDLSGEWGFAHDDGDRGLAEGWCDGRALPRSITVPFPPESAASGIGETGFHPVVWYRRELAAADLDAVGHGPGRRLIVHFGAVDYRASVWLDGRLVGAHQGGHTPFALDLTDHLGAGPHALVVRAEDDPHDTAQPRGKQDWHEDPHAIWYHRTTGIWQPVWLESVAALHVTGIRWTSDLARGTATAQVGLSRRADEDVTVRIAHEGAVIGEARARAGGSQVTVTVPLAGQDNGQNYERLLWRPGSPVLLDAWVGVGEDAVASYLGLRSVGAADGRFLLNDRPVVLRSVLSQGYWPRTHLAATEHDLRREAELIAELGFNSVRVHQKVEDPRFLYHADRLGLLVWGEMPATYSFSDEAVARTVAEWTEAVRRDASHPSIVTWVPLNESWGVQHIASREDQRVFAEALYHLTKALDPTRPVVSNDGWELGTSDLWTVHDYESDGGVLADRYDVPEADLRAYIGGIGPSGRRIRLQGTVDGGEPVMLTEFGGVKWATGPEADDAWGYSEAASAEDYDRRVGDILRAVQGASIGHRGRRTGLAGWCWTQLTDTLQEVNGLLTAEREPKLPMERLRALVLGEDDRK</sequence>
<dbReference type="PANTHER" id="PTHR42732">
    <property type="entry name" value="BETA-GALACTOSIDASE"/>
    <property type="match status" value="1"/>
</dbReference>
<organism evidence="2 3">
    <name type="scientific">Glycomyces mayteni</name>
    <dbReference type="NCBI Taxonomy" id="543887"/>
    <lineage>
        <taxon>Bacteria</taxon>
        <taxon>Bacillati</taxon>
        <taxon>Actinomycetota</taxon>
        <taxon>Actinomycetes</taxon>
        <taxon>Glycomycetales</taxon>
        <taxon>Glycomycetaceae</taxon>
        <taxon>Glycomyces</taxon>
    </lineage>
</organism>
<dbReference type="InterPro" id="IPR006103">
    <property type="entry name" value="Glyco_hydro_2_cat"/>
</dbReference>
<evidence type="ECO:0000259" key="1">
    <source>
        <dbReference type="Pfam" id="PF02836"/>
    </source>
</evidence>
<dbReference type="InterPro" id="IPR008979">
    <property type="entry name" value="Galactose-bd-like_sf"/>
</dbReference>
<feature type="domain" description="Glycoside hydrolase family 2 catalytic" evidence="1">
    <location>
        <begin position="301"/>
        <end position="451"/>
    </location>
</feature>
<dbReference type="GO" id="GO:0016787">
    <property type="term" value="F:hydrolase activity"/>
    <property type="evidence" value="ECO:0007669"/>
    <property type="project" value="UniProtKB-KW"/>
</dbReference>
<proteinExistence type="predicted"/>
<dbReference type="InterPro" id="IPR051913">
    <property type="entry name" value="GH2_Domain-Containing"/>
</dbReference>
<dbReference type="Gene3D" id="3.20.20.80">
    <property type="entry name" value="Glycosidases"/>
    <property type="match status" value="1"/>
</dbReference>